<comment type="caution">
    <text evidence="1">The sequence shown here is derived from an EMBL/GenBank/DDBJ whole genome shotgun (WGS) entry which is preliminary data.</text>
</comment>
<proteinExistence type="predicted"/>
<protein>
    <recommendedName>
        <fullName evidence="3">Tetratricopeptide repeat protein</fullName>
    </recommendedName>
</protein>
<evidence type="ECO:0008006" key="3">
    <source>
        <dbReference type="Google" id="ProtNLM"/>
    </source>
</evidence>
<gene>
    <name evidence="1" type="ORF">DES52_11818</name>
</gene>
<reference evidence="1 2" key="1">
    <citation type="submission" date="2018-06" db="EMBL/GenBank/DDBJ databases">
        <title>Genomic Encyclopedia of Type Strains, Phase IV (KMG-IV): sequencing the most valuable type-strain genomes for metagenomic binning, comparative biology and taxonomic classification.</title>
        <authorList>
            <person name="Goeker M."/>
        </authorList>
    </citation>
    <scope>NUCLEOTIDE SEQUENCE [LARGE SCALE GENOMIC DNA]</scope>
    <source>
        <strain evidence="1 2">DSM 18048</strain>
    </source>
</reference>
<keyword evidence="2" id="KW-1185">Reference proteome</keyword>
<dbReference type="AlphaFoldDB" id="A0A318S6N9"/>
<name>A0A318S6N9_9DEIO</name>
<evidence type="ECO:0000313" key="1">
    <source>
        <dbReference type="EMBL" id="PYE50401.1"/>
    </source>
</evidence>
<organism evidence="1 2">
    <name type="scientific">Deinococcus yavapaiensis KR-236</name>
    <dbReference type="NCBI Taxonomy" id="694435"/>
    <lineage>
        <taxon>Bacteria</taxon>
        <taxon>Thermotogati</taxon>
        <taxon>Deinococcota</taxon>
        <taxon>Deinococci</taxon>
        <taxon>Deinococcales</taxon>
        <taxon>Deinococcaceae</taxon>
        <taxon>Deinococcus</taxon>
    </lineage>
</organism>
<dbReference type="Proteomes" id="UP000248326">
    <property type="component" value="Unassembled WGS sequence"/>
</dbReference>
<accession>A0A318S6N9</accession>
<sequence length="130" mass="13907">MRETLTASLSALRSRLLHRRALEALEGAAPPAVLARHAQLAGRPDAARPWLRRIARDALRLGRGDTAIQALRDALDLGAHGLERLELLVLIAEAYEIHVDPASASQAVDDAVTAAQTGGEPSLLLRALIM</sequence>
<evidence type="ECO:0000313" key="2">
    <source>
        <dbReference type="Proteomes" id="UP000248326"/>
    </source>
</evidence>
<dbReference type="EMBL" id="QJSX01000018">
    <property type="protein sequence ID" value="PYE50401.1"/>
    <property type="molecule type" value="Genomic_DNA"/>
</dbReference>